<name>T0PUL8_SAPDV</name>
<organism evidence="2 3">
    <name type="scientific">Saprolegnia diclina (strain VS20)</name>
    <dbReference type="NCBI Taxonomy" id="1156394"/>
    <lineage>
        <taxon>Eukaryota</taxon>
        <taxon>Sar</taxon>
        <taxon>Stramenopiles</taxon>
        <taxon>Oomycota</taxon>
        <taxon>Saprolegniomycetes</taxon>
        <taxon>Saprolegniales</taxon>
        <taxon>Saprolegniaceae</taxon>
        <taxon>Saprolegnia</taxon>
    </lineage>
</organism>
<gene>
    <name evidence="2" type="ORF">SDRG_17416</name>
</gene>
<sequence>MAAKLLKRQARESGSAPSAKTFTPSALVRMYCIRDDHIHVLTEVKREYENKVLELTNKLEVDLK</sequence>
<dbReference type="AlphaFoldDB" id="T0PUL8"/>
<dbReference type="EMBL" id="JH767478">
    <property type="protein sequence ID" value="EQC24690.1"/>
    <property type="molecule type" value="Genomic_DNA"/>
</dbReference>
<dbReference type="Proteomes" id="UP000030762">
    <property type="component" value="Unassembled WGS sequence"/>
</dbReference>
<keyword evidence="3" id="KW-1185">Reference proteome</keyword>
<protein>
    <submittedName>
        <fullName evidence="2">Uncharacterized protein</fullName>
    </submittedName>
</protein>
<reference evidence="2 3" key="1">
    <citation type="submission" date="2012-04" db="EMBL/GenBank/DDBJ databases">
        <title>The Genome Sequence of Saprolegnia declina VS20.</title>
        <authorList>
            <consortium name="The Broad Institute Genome Sequencing Platform"/>
            <person name="Russ C."/>
            <person name="Nusbaum C."/>
            <person name="Tyler B."/>
            <person name="van West P."/>
            <person name="Dieguez-Uribeondo J."/>
            <person name="de Bruijn I."/>
            <person name="Tripathy S."/>
            <person name="Jiang R."/>
            <person name="Young S.K."/>
            <person name="Zeng Q."/>
            <person name="Gargeya S."/>
            <person name="Fitzgerald M."/>
            <person name="Haas B."/>
            <person name="Abouelleil A."/>
            <person name="Alvarado L."/>
            <person name="Arachchi H.M."/>
            <person name="Berlin A."/>
            <person name="Chapman S.B."/>
            <person name="Goldberg J."/>
            <person name="Griggs A."/>
            <person name="Gujja S."/>
            <person name="Hansen M."/>
            <person name="Howarth C."/>
            <person name="Imamovic A."/>
            <person name="Larimer J."/>
            <person name="McCowen C."/>
            <person name="Montmayeur A."/>
            <person name="Murphy C."/>
            <person name="Neiman D."/>
            <person name="Pearson M."/>
            <person name="Priest M."/>
            <person name="Roberts A."/>
            <person name="Saif S."/>
            <person name="Shea T."/>
            <person name="Sisk P."/>
            <person name="Sykes S."/>
            <person name="Wortman J."/>
            <person name="Nusbaum C."/>
            <person name="Birren B."/>
        </authorList>
    </citation>
    <scope>NUCLEOTIDE SEQUENCE [LARGE SCALE GENOMIC DNA]</scope>
    <source>
        <strain evidence="2 3">VS20</strain>
    </source>
</reference>
<evidence type="ECO:0000313" key="3">
    <source>
        <dbReference type="Proteomes" id="UP000030762"/>
    </source>
</evidence>
<evidence type="ECO:0000313" key="2">
    <source>
        <dbReference type="EMBL" id="EQC24690.1"/>
    </source>
</evidence>
<dbReference type="RefSeq" id="XP_008621880.1">
    <property type="nucleotide sequence ID" value="XM_008623658.1"/>
</dbReference>
<dbReference type="VEuPathDB" id="FungiDB:SDRG_17416"/>
<evidence type="ECO:0000256" key="1">
    <source>
        <dbReference type="SAM" id="MobiDB-lite"/>
    </source>
</evidence>
<dbReference type="OrthoDB" id="273640at2759"/>
<accession>T0PUL8</accession>
<proteinExistence type="predicted"/>
<dbReference type="InParanoid" id="T0PUL8"/>
<feature type="region of interest" description="Disordered" evidence="1">
    <location>
        <begin position="1"/>
        <end position="20"/>
    </location>
</feature>
<dbReference type="GeneID" id="19958143"/>